<gene>
    <name evidence="3" type="ORF">HDA45_004574</name>
</gene>
<dbReference type="EMBL" id="JACHMX010000001">
    <property type="protein sequence ID" value="MBB5854487.1"/>
    <property type="molecule type" value="Genomic_DNA"/>
</dbReference>
<evidence type="ECO:0000256" key="2">
    <source>
        <dbReference type="SAM" id="Phobius"/>
    </source>
</evidence>
<feature type="compositionally biased region" description="Low complexity" evidence="1">
    <location>
        <begin position="201"/>
        <end position="215"/>
    </location>
</feature>
<protein>
    <submittedName>
        <fullName evidence="3">Uncharacterized protein</fullName>
    </submittedName>
</protein>
<dbReference type="Proteomes" id="UP000580861">
    <property type="component" value="Unassembled WGS sequence"/>
</dbReference>
<evidence type="ECO:0000256" key="1">
    <source>
        <dbReference type="SAM" id="MobiDB-lite"/>
    </source>
</evidence>
<comment type="caution">
    <text evidence="3">The sequence shown here is derived from an EMBL/GenBank/DDBJ whole genome shotgun (WGS) entry which is preliminary data.</text>
</comment>
<evidence type="ECO:0000313" key="4">
    <source>
        <dbReference type="Proteomes" id="UP000580861"/>
    </source>
</evidence>
<name>A0A841B599_9PSEU</name>
<accession>A0A841B599</accession>
<feature type="transmembrane region" description="Helical" evidence="2">
    <location>
        <begin position="17"/>
        <end position="35"/>
    </location>
</feature>
<feature type="region of interest" description="Disordered" evidence="1">
    <location>
        <begin position="156"/>
        <end position="220"/>
    </location>
</feature>
<keyword evidence="2" id="KW-0812">Transmembrane</keyword>
<organism evidence="3 4">
    <name type="scientific">Amycolatopsis umgeniensis</name>
    <dbReference type="NCBI Taxonomy" id="336628"/>
    <lineage>
        <taxon>Bacteria</taxon>
        <taxon>Bacillati</taxon>
        <taxon>Actinomycetota</taxon>
        <taxon>Actinomycetes</taxon>
        <taxon>Pseudonocardiales</taxon>
        <taxon>Pseudonocardiaceae</taxon>
        <taxon>Amycolatopsis</taxon>
    </lineage>
</organism>
<keyword evidence="2" id="KW-1133">Transmembrane helix</keyword>
<sequence>MTDVGAQTIDAARAGRFVARTLAVLGGVVVAWFAVEATASADTAAIDVPSGFDVPTTIGDVDQARLWGESQASPLTREISDDVSAVVGRVAGPSDDLAEILKPAMGVVTATTERVPKTPFDIVILRQPSEAARGPVLASPLDSGVPASVPAATSSVSFDATEPAGSPCRYETVVDHPSPVTSPPPSDRDASTPNPPWSPMSACGTATSAATASGGDHQGGTVLPGRVAWDIPFSAGYRDFEHQAVRAVSIRPGVTPG</sequence>
<keyword evidence="2" id="KW-0472">Membrane</keyword>
<evidence type="ECO:0000313" key="3">
    <source>
        <dbReference type="EMBL" id="MBB5854487.1"/>
    </source>
</evidence>
<reference evidence="3 4" key="1">
    <citation type="submission" date="2020-08" db="EMBL/GenBank/DDBJ databases">
        <title>Sequencing the genomes of 1000 actinobacteria strains.</title>
        <authorList>
            <person name="Klenk H.-P."/>
        </authorList>
    </citation>
    <scope>NUCLEOTIDE SEQUENCE [LARGE SCALE GENOMIC DNA]</scope>
    <source>
        <strain evidence="3 4">DSM 45272</strain>
    </source>
</reference>
<dbReference type="RefSeq" id="WP_184898514.1">
    <property type="nucleotide sequence ID" value="NZ_JACHMX010000001.1"/>
</dbReference>
<dbReference type="AlphaFoldDB" id="A0A841B599"/>
<keyword evidence="4" id="KW-1185">Reference proteome</keyword>
<proteinExistence type="predicted"/>